<feature type="coiled-coil region" evidence="1">
    <location>
        <begin position="422"/>
        <end position="525"/>
    </location>
</feature>
<keyword evidence="4" id="KW-1185">Reference proteome</keyword>
<feature type="region of interest" description="Disordered" evidence="2">
    <location>
        <begin position="55"/>
        <end position="116"/>
    </location>
</feature>
<dbReference type="Proteomes" id="UP000292702">
    <property type="component" value="Unassembled WGS sequence"/>
</dbReference>
<protein>
    <submittedName>
        <fullName evidence="3">Uncharacterized protein</fullName>
    </submittedName>
</protein>
<evidence type="ECO:0000256" key="2">
    <source>
        <dbReference type="SAM" id="MobiDB-lite"/>
    </source>
</evidence>
<feature type="coiled-coil region" evidence="1">
    <location>
        <begin position="843"/>
        <end position="870"/>
    </location>
</feature>
<feature type="region of interest" description="Disordered" evidence="2">
    <location>
        <begin position="893"/>
        <end position="913"/>
    </location>
</feature>
<dbReference type="OrthoDB" id="3246510at2759"/>
<organism evidence="3 4">
    <name type="scientific">Steccherinum ochraceum</name>
    <dbReference type="NCBI Taxonomy" id="92696"/>
    <lineage>
        <taxon>Eukaryota</taxon>
        <taxon>Fungi</taxon>
        <taxon>Dikarya</taxon>
        <taxon>Basidiomycota</taxon>
        <taxon>Agaricomycotina</taxon>
        <taxon>Agaricomycetes</taxon>
        <taxon>Polyporales</taxon>
        <taxon>Steccherinaceae</taxon>
        <taxon>Steccherinum</taxon>
    </lineage>
</organism>
<feature type="region of interest" description="Disordered" evidence="2">
    <location>
        <begin position="940"/>
        <end position="1025"/>
    </location>
</feature>
<feature type="compositionally biased region" description="Polar residues" evidence="2">
    <location>
        <begin position="893"/>
        <end position="908"/>
    </location>
</feature>
<accession>A0A4R0RPW0</accession>
<feature type="coiled-coil region" evidence="1">
    <location>
        <begin position="359"/>
        <end position="386"/>
    </location>
</feature>
<feature type="coiled-coil region" evidence="1">
    <location>
        <begin position="638"/>
        <end position="800"/>
    </location>
</feature>
<feature type="compositionally biased region" description="Polar residues" evidence="2">
    <location>
        <begin position="193"/>
        <end position="202"/>
    </location>
</feature>
<feature type="compositionally biased region" description="Low complexity" evidence="2">
    <location>
        <begin position="203"/>
        <end position="218"/>
    </location>
</feature>
<comment type="caution">
    <text evidence="3">The sequence shown here is derived from an EMBL/GenBank/DDBJ whole genome shotgun (WGS) entry which is preliminary data.</text>
</comment>
<feature type="region of interest" description="Disordered" evidence="2">
    <location>
        <begin position="1"/>
        <end position="32"/>
    </location>
</feature>
<feature type="region of interest" description="Disordered" evidence="2">
    <location>
        <begin position="159"/>
        <end position="229"/>
    </location>
</feature>
<dbReference type="AlphaFoldDB" id="A0A4R0RPW0"/>
<reference evidence="3 4" key="1">
    <citation type="submission" date="2018-11" db="EMBL/GenBank/DDBJ databases">
        <title>Genome assembly of Steccherinum ochraceum LE-BIN_3174, the white-rot fungus of the Steccherinaceae family (The Residual Polyporoid clade, Polyporales, Basidiomycota).</title>
        <authorList>
            <person name="Fedorova T.V."/>
            <person name="Glazunova O.A."/>
            <person name="Landesman E.O."/>
            <person name="Moiseenko K.V."/>
            <person name="Psurtseva N.V."/>
            <person name="Savinova O.S."/>
            <person name="Shakhova N.V."/>
            <person name="Tyazhelova T.V."/>
            <person name="Vasina D.V."/>
        </authorList>
    </citation>
    <scope>NUCLEOTIDE SEQUENCE [LARGE SCALE GENOMIC DNA]</scope>
    <source>
        <strain evidence="3 4">LE-BIN_3174</strain>
    </source>
</reference>
<dbReference type="STRING" id="92696.A0A4R0RPW0"/>
<evidence type="ECO:0000256" key="1">
    <source>
        <dbReference type="SAM" id="Coils"/>
    </source>
</evidence>
<feature type="compositionally biased region" description="Basic and acidic residues" evidence="2">
    <location>
        <begin position="991"/>
        <end position="1001"/>
    </location>
</feature>
<name>A0A4R0RPW0_9APHY</name>
<feature type="compositionally biased region" description="Acidic residues" evidence="2">
    <location>
        <begin position="92"/>
        <end position="105"/>
    </location>
</feature>
<feature type="compositionally biased region" description="Basic and acidic residues" evidence="2">
    <location>
        <begin position="964"/>
        <end position="977"/>
    </location>
</feature>
<gene>
    <name evidence="3" type="ORF">EIP91_011367</name>
</gene>
<evidence type="ECO:0000313" key="3">
    <source>
        <dbReference type="EMBL" id="TCD68195.1"/>
    </source>
</evidence>
<dbReference type="EMBL" id="RWJN01000073">
    <property type="protein sequence ID" value="TCD68195.1"/>
    <property type="molecule type" value="Genomic_DNA"/>
</dbReference>
<feature type="compositionally biased region" description="Low complexity" evidence="2">
    <location>
        <begin position="941"/>
        <end position="961"/>
    </location>
</feature>
<evidence type="ECO:0000313" key="4">
    <source>
        <dbReference type="Proteomes" id="UP000292702"/>
    </source>
</evidence>
<feature type="coiled-coil region" evidence="1">
    <location>
        <begin position="248"/>
        <end position="314"/>
    </location>
</feature>
<feature type="coiled-coil region" evidence="1">
    <location>
        <begin position="582"/>
        <end position="609"/>
    </location>
</feature>
<proteinExistence type="predicted"/>
<keyword evidence="1" id="KW-0175">Coiled coil</keyword>
<sequence length="1098" mass="121647">MQNDHQPRPSLKFTAAPRASDSPADLPPRRAASPVASIFSLRRRTGNQGFSMAFANRNSQNHDAADLGDVPVRSYQEPPRPASRLSVKLSSSDDDAFGPLEDTDVFGEAPHAHISHHSTAVQAPFTLGSRAHHKDPEETSDAGGQLSLSNRLSQRFAIPRPGAHHGQSGTASQLEDVEDTDSRRRRRTEYVQLETTGSSHFTRSAPSAGRAASAFRPSQSPSMHRASSVALKGGDDISEIMMQGAADLRSTKMEVEELRHEVASLRTQLDTAQRDKEECLHRIQSVKDSAKKSLESSARSLDSMKSAMDELKAQSQESFGFANQTKVSLIDIEELKNTVAESLNSIQPLMDEDGGLLKIKETKEILEELQSECKQGQQVSDILRERLQVVGADLIDARARVADLEAMQVSDRDALRRSSDSLSNTMEQVNTQAGRLEELQERLCDALAAAADAEAKVAAAQDDIDRLHGDAKTKVAEIDQLRSEQAEIPRLRTLLEERDASIALLQRVEEQLKIVTEQHHEASVKISSLESQLGGKDELISDLRARLKQTDHTLLTAHQERDRALQDLAQIQVREDAQKMDISRMTDELKAATDKIESLEAALQDSTGLLAARNEKLSLMDGRYQMLEERFEDQSVTLKITKEANGDLQERLVDLEAKSARELEAAAGKQAVLDEQKATLHQKVQALELNVRELKETVKAEKKEHDAKMKQQQDVHHAALERELERTKAVQDELQSSRSGEQTLAVQALELSNQLQDANAQLREGQSASSQAQVSFDNDVAQLNSQLEHLKAENAVLCERSQTIEARYRNGELNSQEQSFIDDLVKTTQSIHHQELVTKGNELRRRDNTIAEMQSKLKMLEATIAKLTKTQSKVQTTSAADERSLLDITAWTASQRGSSPMSAPQAIQEQDDRPLRSTLKAPAAPRRPLAPQVLVAPSVDATPVPARPRPAVATKAVTTPANRPARDPQTHNTDKKTFGKLACTSPFSDPDYEHSSRRLCENRSPVKLGKRSERPETSLQQDADDAVVLPKRQKTYGRTTRRGTKQTEEVSVPAADKQLVEAPVLEACPRVLCWLSLLATLSWCRWLLPEETIFQDSH</sequence>